<name>A0A540VEU8_9CHLR</name>
<evidence type="ECO:0000313" key="8">
    <source>
        <dbReference type="Proteomes" id="UP000317371"/>
    </source>
</evidence>
<dbReference type="InterPro" id="IPR039760">
    <property type="entry name" value="MOFRL_protein"/>
</dbReference>
<evidence type="ECO:0000313" key="7">
    <source>
        <dbReference type="EMBL" id="TQE95285.1"/>
    </source>
</evidence>
<dbReference type="Pfam" id="PF13660">
    <property type="entry name" value="DUF4147"/>
    <property type="match status" value="1"/>
</dbReference>
<dbReference type="OrthoDB" id="9766552at2"/>
<dbReference type="GO" id="GO:0005524">
    <property type="term" value="F:ATP binding"/>
    <property type="evidence" value="ECO:0007669"/>
    <property type="project" value="UniProtKB-KW"/>
</dbReference>
<dbReference type="Gene3D" id="3.40.1480.10">
    <property type="entry name" value="MOFRL domain"/>
    <property type="match status" value="1"/>
</dbReference>
<evidence type="ECO:0000256" key="2">
    <source>
        <dbReference type="ARBA" id="ARBA00022741"/>
    </source>
</evidence>
<organism evidence="7 8">
    <name type="scientific">Litorilinea aerophila</name>
    <dbReference type="NCBI Taxonomy" id="1204385"/>
    <lineage>
        <taxon>Bacteria</taxon>
        <taxon>Bacillati</taxon>
        <taxon>Chloroflexota</taxon>
        <taxon>Caldilineae</taxon>
        <taxon>Caldilineales</taxon>
        <taxon>Caldilineaceae</taxon>
        <taxon>Litorilinea</taxon>
    </lineage>
</organism>
<keyword evidence="8" id="KW-1185">Reference proteome</keyword>
<sequence>MPFDPSVLRPNPELRATILQILEAGLKAVDPAAATRRFLQREGHRLTVAGRTYDLDRYRHIYVIGAGKAGAPMAQAVEAVLGDRLTGGLVVVKTGHAGPTHTVELVEASHPRPDEAGVEAGRRILELAQSAGEEDLVIALLSGGGSALLVAPAEGLTLADIQAMTDALLACGATINEINCLRKHCSAVKGGQLARAVYPATLVTLALSDVVGSPLDVIASGPTVPDSSTWADAWAIVERYELAQKLPRPILARLEAGLAGQIPDTPKPGDAVFERCQTVVVADNRTAALAARAQAQALGFHTLLLSTFVEGEAAQVARVVAALGKEIRASGEPVQPPACLILGGETTVTLGPEPGQGGRNQELALAAAVALAGTQGITVVSLATDGTDGPTDSAGGLADGATVARGRAAGLDAEAHLRRHDAYPFLAATDDLLRSGPTQTNVNDLIFVFVTG</sequence>
<dbReference type="GO" id="GO:0008887">
    <property type="term" value="F:glycerate kinase activity"/>
    <property type="evidence" value="ECO:0007669"/>
    <property type="project" value="InterPro"/>
</dbReference>
<dbReference type="InterPro" id="IPR007835">
    <property type="entry name" value="MOFRL"/>
</dbReference>
<dbReference type="InterPro" id="IPR025286">
    <property type="entry name" value="MOFRL_assoc_dom"/>
</dbReference>
<dbReference type="RefSeq" id="WP_141610563.1">
    <property type="nucleotide sequence ID" value="NZ_VIGC02000015.1"/>
</dbReference>
<proteinExistence type="predicted"/>
<dbReference type="Pfam" id="PF05161">
    <property type="entry name" value="MOFRL"/>
    <property type="match status" value="1"/>
</dbReference>
<dbReference type="FunFam" id="3.40.1480.10:FF:000002">
    <property type="entry name" value="Glycerate kinase"/>
    <property type="match status" value="1"/>
</dbReference>
<gene>
    <name evidence="7" type="ORF">FKZ61_13000</name>
</gene>
<feature type="domain" description="MOFRL" evidence="5">
    <location>
        <begin position="338"/>
        <end position="444"/>
    </location>
</feature>
<dbReference type="PANTHER" id="PTHR12227">
    <property type="entry name" value="GLYCERATE KINASE"/>
    <property type="match status" value="1"/>
</dbReference>
<dbReference type="GO" id="GO:0005737">
    <property type="term" value="C:cytoplasm"/>
    <property type="evidence" value="ECO:0007669"/>
    <property type="project" value="TreeGrafter"/>
</dbReference>
<reference evidence="7 8" key="1">
    <citation type="submission" date="2019-06" db="EMBL/GenBank/DDBJ databases">
        <title>Genome sequence of Litorilinea aerophila BAA-2444.</title>
        <authorList>
            <person name="Maclea K.S."/>
            <person name="Maurais E.G."/>
            <person name="Iannazzi L.C."/>
        </authorList>
    </citation>
    <scope>NUCLEOTIDE SEQUENCE [LARGE SCALE GENOMIC DNA]</scope>
    <source>
        <strain evidence="7 8">ATCC BAA-2444</strain>
    </source>
</reference>
<evidence type="ECO:0000256" key="4">
    <source>
        <dbReference type="ARBA" id="ARBA00022840"/>
    </source>
</evidence>
<feature type="domain" description="MOFRL-associated" evidence="6">
    <location>
        <begin position="19"/>
        <end position="255"/>
    </location>
</feature>
<keyword evidence="1" id="KW-0808">Transferase</keyword>
<dbReference type="AlphaFoldDB" id="A0A540VEU8"/>
<dbReference type="PANTHER" id="PTHR12227:SF0">
    <property type="entry name" value="GLYCERATE KINASE"/>
    <property type="match status" value="1"/>
</dbReference>
<evidence type="ECO:0000259" key="6">
    <source>
        <dbReference type="Pfam" id="PF13660"/>
    </source>
</evidence>
<dbReference type="EMBL" id="VIGC01000015">
    <property type="protein sequence ID" value="TQE95285.1"/>
    <property type="molecule type" value="Genomic_DNA"/>
</dbReference>
<dbReference type="Gene3D" id="3.40.50.10180">
    <property type="entry name" value="Glycerate kinase, MOFRL-like N-terminal domain"/>
    <property type="match status" value="1"/>
</dbReference>
<evidence type="ECO:0000259" key="5">
    <source>
        <dbReference type="Pfam" id="PF05161"/>
    </source>
</evidence>
<comment type="caution">
    <text evidence="7">The sequence shown here is derived from an EMBL/GenBank/DDBJ whole genome shotgun (WGS) entry which is preliminary data.</text>
</comment>
<dbReference type="InterPro" id="IPR038614">
    <property type="entry name" value="GK_N_sf"/>
</dbReference>
<evidence type="ECO:0000256" key="1">
    <source>
        <dbReference type="ARBA" id="ARBA00022679"/>
    </source>
</evidence>
<dbReference type="SUPFAM" id="SSF82544">
    <property type="entry name" value="GckA/TtuD-like"/>
    <property type="match status" value="1"/>
</dbReference>
<dbReference type="Proteomes" id="UP000317371">
    <property type="component" value="Unassembled WGS sequence"/>
</dbReference>
<dbReference type="InParanoid" id="A0A540VEU8"/>
<protein>
    <submittedName>
        <fullName evidence="7">Glycerate kinase</fullName>
    </submittedName>
</protein>
<keyword evidence="3 7" id="KW-0418">Kinase</keyword>
<accession>A0A540VEU8</accession>
<keyword evidence="2" id="KW-0547">Nucleotide-binding</keyword>
<dbReference type="FunFam" id="3.40.50.10180:FF:000001">
    <property type="entry name" value="Glycerate kinase"/>
    <property type="match status" value="1"/>
</dbReference>
<dbReference type="InterPro" id="IPR037035">
    <property type="entry name" value="GK-like_C_sf"/>
</dbReference>
<evidence type="ECO:0000256" key="3">
    <source>
        <dbReference type="ARBA" id="ARBA00022777"/>
    </source>
</evidence>
<keyword evidence="4" id="KW-0067">ATP-binding</keyword>